<dbReference type="EMBL" id="NUMG01000075">
    <property type="protein sequence ID" value="PGT95492.1"/>
    <property type="molecule type" value="Genomic_DNA"/>
</dbReference>
<protein>
    <recommendedName>
        <fullName evidence="1">Toxin/Nuclease N-terminal domain-containing protein</fullName>
    </recommendedName>
</protein>
<organism evidence="2 3">
    <name type="scientific">Bacillus cereus</name>
    <dbReference type="NCBI Taxonomy" id="1396"/>
    <lineage>
        <taxon>Bacteria</taxon>
        <taxon>Bacillati</taxon>
        <taxon>Bacillota</taxon>
        <taxon>Bacilli</taxon>
        <taxon>Bacillales</taxon>
        <taxon>Bacillaceae</taxon>
        <taxon>Bacillus</taxon>
        <taxon>Bacillus cereus group</taxon>
    </lineage>
</organism>
<dbReference type="Pfam" id="PF14448">
    <property type="entry name" value="Nuc_N"/>
    <property type="match status" value="1"/>
</dbReference>
<sequence>MIENTLAKGVDSVTPFAKGVEIMPDGSVARTGTNYSG</sequence>
<dbReference type="Proteomes" id="UP000225766">
    <property type="component" value="Unassembled WGS sequence"/>
</dbReference>
<feature type="domain" description="Toxin/Nuclease N-terminal" evidence="1">
    <location>
        <begin position="11"/>
        <end position="37"/>
    </location>
</feature>
<reference evidence="2 3" key="1">
    <citation type="submission" date="2017-09" db="EMBL/GenBank/DDBJ databases">
        <title>Large-scale bioinformatics analysis of Bacillus genomes uncovers conserved roles of natural products in bacterial physiology.</title>
        <authorList>
            <consortium name="Agbiome Team Llc"/>
            <person name="Bleich R.M."/>
            <person name="Grubbs K.J."/>
            <person name="Santa Maria K.C."/>
            <person name="Allen S.E."/>
            <person name="Farag S."/>
            <person name="Shank E.A."/>
            <person name="Bowers A."/>
        </authorList>
    </citation>
    <scope>NUCLEOTIDE SEQUENCE [LARGE SCALE GENOMIC DNA]</scope>
    <source>
        <strain evidence="2 3">AFS040105</strain>
    </source>
</reference>
<dbReference type="AlphaFoldDB" id="A0A2C1LAJ0"/>
<gene>
    <name evidence="2" type="ORF">COD19_29150</name>
</gene>
<dbReference type="InterPro" id="IPR027803">
    <property type="entry name" value="Toxin/Nuc_N"/>
</dbReference>
<comment type="caution">
    <text evidence="2">The sequence shown here is derived from an EMBL/GenBank/DDBJ whole genome shotgun (WGS) entry which is preliminary data.</text>
</comment>
<name>A0A2C1LAJ0_BACCE</name>
<evidence type="ECO:0000259" key="1">
    <source>
        <dbReference type="Pfam" id="PF14448"/>
    </source>
</evidence>
<feature type="non-terminal residue" evidence="2">
    <location>
        <position position="37"/>
    </location>
</feature>
<evidence type="ECO:0000313" key="2">
    <source>
        <dbReference type="EMBL" id="PGT95492.1"/>
    </source>
</evidence>
<accession>A0A2C1LAJ0</accession>
<proteinExistence type="predicted"/>
<evidence type="ECO:0000313" key="3">
    <source>
        <dbReference type="Proteomes" id="UP000225766"/>
    </source>
</evidence>